<accession>A0AAD4Y2Q4</accession>
<dbReference type="Proteomes" id="UP001214576">
    <property type="component" value="Unassembled WGS sequence"/>
</dbReference>
<dbReference type="EMBL" id="JAKZEL010000024">
    <property type="protein sequence ID" value="KAI4531221.1"/>
    <property type="molecule type" value="Genomic_DNA"/>
</dbReference>
<dbReference type="AlphaFoldDB" id="A0AAD4Y2Q4"/>
<evidence type="ECO:0000256" key="1">
    <source>
        <dbReference type="SAM" id="MobiDB-lite"/>
    </source>
</evidence>
<organism evidence="2 3">
    <name type="scientific">Ovis ammon polii</name>
    <dbReference type="NCBI Taxonomy" id="230172"/>
    <lineage>
        <taxon>Eukaryota</taxon>
        <taxon>Metazoa</taxon>
        <taxon>Chordata</taxon>
        <taxon>Craniata</taxon>
        <taxon>Vertebrata</taxon>
        <taxon>Euteleostomi</taxon>
        <taxon>Mammalia</taxon>
        <taxon>Eutheria</taxon>
        <taxon>Laurasiatheria</taxon>
        <taxon>Artiodactyla</taxon>
        <taxon>Ruminantia</taxon>
        <taxon>Pecora</taxon>
        <taxon>Bovidae</taxon>
        <taxon>Caprinae</taxon>
        <taxon>Ovis</taxon>
    </lineage>
</organism>
<feature type="compositionally biased region" description="Basic and acidic residues" evidence="1">
    <location>
        <begin position="366"/>
        <end position="381"/>
    </location>
</feature>
<keyword evidence="3" id="KW-1185">Reference proteome</keyword>
<sequence>MEQALCGGQEEEGKSERELQEDMGSTSRPVHYNYIYSIDFHCFGEENFQQEMQIASEPINPASIALAFLDQTSQCGAFFSGIIIAKNDDINIPHQTRECLTEKNAFVTVAECHCHEYDIDLLPHIKLKDDRVSVLGDDVRESSPDNILSMCTGSEKGRHAQGRSPASAAEIEQSQIQVEQDRLERRKVNIQETSAGAPLRAPAAQRKQPLSSLIPRAKGSLLFTGHSLCDSEYRPHSTVEIFSPVRQHASRRQGLFCVCSAALMLDDPNFTGQSPLTACCYAGVQQYRIRGAVGKLNGKEHEVKGWTQVTRIILPNWEKKQRTDCDLPQTSEEFGRSSTEDGKNQPISDTVLKQAPFLTGCATNRSHRDDNMGQPHNEDYG</sequence>
<protein>
    <submittedName>
        <fullName evidence="2">Uncharacterized protein</fullName>
    </submittedName>
</protein>
<feature type="compositionally biased region" description="Basic and acidic residues" evidence="1">
    <location>
        <begin position="333"/>
        <end position="343"/>
    </location>
</feature>
<reference evidence="2" key="1">
    <citation type="submission" date="2022-03" db="EMBL/GenBank/DDBJ databases">
        <title>Genomic analyses of argali, domestic sheep and their hybrids provide insights into chromosomal evolution, heterosis and genetic basis of agronomic traits.</title>
        <authorList>
            <person name="Li M."/>
        </authorList>
    </citation>
    <scope>NUCLEOTIDE SEQUENCE</scope>
    <source>
        <strain evidence="2">CAU-MHL-2022a</strain>
        <tissue evidence="2">Skin</tissue>
    </source>
</reference>
<proteinExistence type="predicted"/>
<feature type="region of interest" description="Disordered" evidence="1">
    <location>
        <begin position="323"/>
        <end position="381"/>
    </location>
</feature>
<evidence type="ECO:0000313" key="3">
    <source>
        <dbReference type="Proteomes" id="UP001214576"/>
    </source>
</evidence>
<comment type="caution">
    <text evidence="2">The sequence shown here is derived from an EMBL/GenBank/DDBJ whole genome shotgun (WGS) entry which is preliminary data.</text>
</comment>
<name>A0AAD4Y2Q4_OVIAM</name>
<evidence type="ECO:0000313" key="2">
    <source>
        <dbReference type="EMBL" id="KAI4531221.1"/>
    </source>
</evidence>
<feature type="region of interest" description="Disordered" evidence="1">
    <location>
        <begin position="145"/>
        <end position="176"/>
    </location>
</feature>
<feature type="region of interest" description="Disordered" evidence="1">
    <location>
        <begin position="1"/>
        <end position="24"/>
    </location>
</feature>
<feature type="compositionally biased region" description="Basic and acidic residues" evidence="1">
    <location>
        <begin position="11"/>
        <end position="20"/>
    </location>
</feature>
<gene>
    <name evidence="2" type="ORF">MG293_019079</name>
</gene>